<keyword evidence="2" id="KW-0547">Nucleotide-binding</keyword>
<sequence>MTTSRLSDELKILCQRYRALLLTLDEQSITVAVGNAPAVEMLTALKFASNRRVLIEKWPAARLEKQLSPPPSAREKASIYQPTPEVEEQEDIPVVKFINETLSSAIQRRASDIHFEPMTMHCRIRLRIDGVLQEVPSAPDELTPRLIARLKIMGKLDIAERRLPQDGQFTLQLDRECYSLRIATLPIQTGEKVVLRVLQTQQQALTLDTLGLATGALKAFKRVLRLPQGLILVTGPTGSGKTFTLYSAIRWLNTTSCNICSVEDPVEIPLEGINQTAVSTKSRLDFGRVLRALLRQDPDVIMIGEIRDAETADIAVKAAQTGHLVLSTLHTNSASETITRIRHLGVPGYLLASALKLIIAQRLVRRLCPHCRQPVPAETVSSHASWSGPLKQWRPQGCNHCFSGYYGRVAIYDLLTLSPALQQTLADNGKVLCDNAHAWYSRSNSLFHAGLALVNEGITSLDEVYRVVGDGMEEED</sequence>
<accession>A0AAD0SIV8</accession>
<feature type="region of interest" description="Disordered" evidence="4">
    <location>
        <begin position="66"/>
        <end position="85"/>
    </location>
</feature>
<evidence type="ECO:0000313" key="6">
    <source>
        <dbReference type="EMBL" id="AXW88737.1"/>
    </source>
</evidence>
<keyword evidence="3" id="KW-0067">ATP-binding</keyword>
<dbReference type="SUPFAM" id="SSF52540">
    <property type="entry name" value="P-loop containing nucleoside triphosphate hydrolases"/>
    <property type="match status" value="1"/>
</dbReference>
<feature type="domain" description="Bacterial type II secretion system protein E" evidence="5">
    <location>
        <begin position="294"/>
        <end position="308"/>
    </location>
</feature>
<evidence type="ECO:0000256" key="1">
    <source>
        <dbReference type="ARBA" id="ARBA00006611"/>
    </source>
</evidence>
<dbReference type="InterPro" id="IPR003593">
    <property type="entry name" value="AAA+_ATPase"/>
</dbReference>
<dbReference type="EMBL" id="CP023009">
    <property type="protein sequence ID" value="AXW88737.1"/>
    <property type="molecule type" value="Genomic_DNA"/>
</dbReference>
<dbReference type="AlphaFoldDB" id="A0AAD0SIV8"/>
<proteinExistence type="inferred from homology"/>
<evidence type="ECO:0000256" key="3">
    <source>
        <dbReference type="ARBA" id="ARBA00022840"/>
    </source>
</evidence>
<comment type="similarity">
    <text evidence="1">Belongs to the GSP E family.</text>
</comment>
<dbReference type="CDD" id="cd01129">
    <property type="entry name" value="PulE-GspE-like"/>
    <property type="match status" value="1"/>
</dbReference>
<keyword evidence="7" id="KW-1185">Reference proteome</keyword>
<dbReference type="Gene3D" id="3.30.450.90">
    <property type="match status" value="1"/>
</dbReference>
<dbReference type="GO" id="GO:0005886">
    <property type="term" value="C:plasma membrane"/>
    <property type="evidence" value="ECO:0007669"/>
    <property type="project" value="TreeGrafter"/>
</dbReference>
<dbReference type="Gene3D" id="3.40.50.300">
    <property type="entry name" value="P-loop containing nucleotide triphosphate hydrolases"/>
    <property type="match status" value="1"/>
</dbReference>
<dbReference type="PANTHER" id="PTHR30258">
    <property type="entry name" value="TYPE II SECRETION SYSTEM PROTEIN GSPE-RELATED"/>
    <property type="match status" value="1"/>
</dbReference>
<gene>
    <name evidence="6" type="ORF">CKQ53_02355</name>
</gene>
<dbReference type="KEGG" id="lbq:CKQ53_02355"/>
<dbReference type="InterPro" id="IPR001482">
    <property type="entry name" value="T2SS/T4SS_dom"/>
</dbReference>
<evidence type="ECO:0000256" key="4">
    <source>
        <dbReference type="SAM" id="MobiDB-lite"/>
    </source>
</evidence>
<dbReference type="GO" id="GO:0016887">
    <property type="term" value="F:ATP hydrolysis activity"/>
    <property type="evidence" value="ECO:0007669"/>
    <property type="project" value="TreeGrafter"/>
</dbReference>
<protein>
    <submittedName>
        <fullName evidence="6">Type II secretion system protein GspE</fullName>
    </submittedName>
</protein>
<organism evidence="6 7">
    <name type="scientific">Lonsdalea britannica</name>
    <dbReference type="NCBI Taxonomy" id="1082704"/>
    <lineage>
        <taxon>Bacteria</taxon>
        <taxon>Pseudomonadati</taxon>
        <taxon>Pseudomonadota</taxon>
        <taxon>Gammaproteobacteria</taxon>
        <taxon>Enterobacterales</taxon>
        <taxon>Pectobacteriaceae</taxon>
        <taxon>Lonsdalea</taxon>
    </lineage>
</organism>
<evidence type="ECO:0000256" key="2">
    <source>
        <dbReference type="ARBA" id="ARBA00022741"/>
    </source>
</evidence>
<reference evidence="6 7" key="1">
    <citation type="submission" date="2017-08" db="EMBL/GenBank/DDBJ databases">
        <title>Comparative genomics of bacteria isolated from necrotic lesions of AOD affected trees.</title>
        <authorList>
            <person name="Doonan J."/>
            <person name="Denman S."/>
            <person name="McDonald J.E."/>
        </authorList>
    </citation>
    <scope>NUCLEOTIDE SEQUENCE [LARGE SCALE GENOMIC DNA]</scope>
    <source>
        <strain evidence="6 7">477</strain>
    </source>
</reference>
<dbReference type="RefSeq" id="WP_094118117.1">
    <property type="nucleotide sequence ID" value="NZ_CP023009.1"/>
</dbReference>
<dbReference type="GO" id="GO:0005524">
    <property type="term" value="F:ATP binding"/>
    <property type="evidence" value="ECO:0007669"/>
    <property type="project" value="UniProtKB-KW"/>
</dbReference>
<dbReference type="Proteomes" id="UP000263881">
    <property type="component" value="Chromosome"/>
</dbReference>
<dbReference type="NCBIfam" id="NF007755">
    <property type="entry name" value="PRK10436.1"/>
    <property type="match status" value="1"/>
</dbReference>
<dbReference type="PROSITE" id="PS00662">
    <property type="entry name" value="T2SP_E"/>
    <property type="match status" value="1"/>
</dbReference>
<dbReference type="InterPro" id="IPR027417">
    <property type="entry name" value="P-loop_NTPase"/>
</dbReference>
<dbReference type="PANTHER" id="PTHR30258:SF1">
    <property type="entry name" value="PROTEIN TRANSPORT PROTEIN HOFB HOMOLOG"/>
    <property type="match status" value="1"/>
</dbReference>
<evidence type="ECO:0000313" key="7">
    <source>
        <dbReference type="Proteomes" id="UP000263881"/>
    </source>
</evidence>
<evidence type="ECO:0000259" key="5">
    <source>
        <dbReference type="PROSITE" id="PS00662"/>
    </source>
</evidence>
<name>A0AAD0SIV8_9GAMM</name>
<dbReference type="Pfam" id="PF00437">
    <property type="entry name" value="T2SSE"/>
    <property type="match status" value="1"/>
</dbReference>
<dbReference type="SMART" id="SM00382">
    <property type="entry name" value="AAA"/>
    <property type="match status" value="1"/>
</dbReference>